<dbReference type="InterPro" id="IPR035679">
    <property type="entry name" value="MDP-1_euk"/>
</dbReference>
<dbReference type="Pfam" id="PF12689">
    <property type="entry name" value="Acid_PPase"/>
    <property type="match status" value="1"/>
</dbReference>
<comment type="caution">
    <text evidence="1">The sequence shown here is derived from an EMBL/GenBank/DDBJ whole genome shotgun (WGS) entry which is preliminary data.</text>
</comment>
<dbReference type="InterPro" id="IPR023214">
    <property type="entry name" value="HAD_sf"/>
</dbReference>
<gene>
    <name evidence="1" type="ORF">GcM1_222048</name>
</gene>
<dbReference type="SUPFAM" id="SSF56784">
    <property type="entry name" value="HAD-like"/>
    <property type="match status" value="1"/>
</dbReference>
<dbReference type="NCBIfam" id="TIGR01685">
    <property type="entry name" value="MDP-1"/>
    <property type="match status" value="1"/>
</dbReference>
<accession>A0A420IRF6</accession>
<dbReference type="EMBL" id="MCBS01022235">
    <property type="protein sequence ID" value="RKF77097.1"/>
    <property type="molecule type" value="Genomic_DNA"/>
</dbReference>
<protein>
    <submittedName>
        <fullName evidence="1">Putative magnesium-dependent phosphatase P8B7.31</fullName>
    </submittedName>
</protein>
<reference evidence="1 2" key="1">
    <citation type="journal article" date="2018" name="BMC Genomics">
        <title>Comparative genome analyses reveal sequence features reflecting distinct modes of host-adaptation between dicot and monocot powdery mildew.</title>
        <authorList>
            <person name="Wu Y."/>
            <person name="Ma X."/>
            <person name="Pan Z."/>
            <person name="Kale S.D."/>
            <person name="Song Y."/>
            <person name="King H."/>
            <person name="Zhang Q."/>
            <person name="Presley C."/>
            <person name="Deng X."/>
            <person name="Wei C.I."/>
            <person name="Xiao S."/>
        </authorList>
    </citation>
    <scope>NUCLEOTIDE SEQUENCE [LARGE SCALE GENOMIC DNA]</scope>
    <source>
        <strain evidence="1">UMSG1</strain>
    </source>
</reference>
<organism evidence="1 2">
    <name type="scientific">Golovinomyces cichoracearum</name>
    <dbReference type="NCBI Taxonomy" id="62708"/>
    <lineage>
        <taxon>Eukaryota</taxon>
        <taxon>Fungi</taxon>
        <taxon>Dikarya</taxon>
        <taxon>Ascomycota</taxon>
        <taxon>Pezizomycotina</taxon>
        <taxon>Leotiomycetes</taxon>
        <taxon>Erysiphales</taxon>
        <taxon>Erysiphaceae</taxon>
        <taxon>Golovinomyces</taxon>
    </lineage>
</organism>
<proteinExistence type="predicted"/>
<dbReference type="CDD" id="cd07501">
    <property type="entry name" value="HAD_MDP-1_like"/>
    <property type="match status" value="1"/>
</dbReference>
<evidence type="ECO:0000313" key="1">
    <source>
        <dbReference type="EMBL" id="RKF77097.1"/>
    </source>
</evidence>
<dbReference type="GO" id="GO:0003993">
    <property type="term" value="F:acid phosphatase activity"/>
    <property type="evidence" value="ECO:0007669"/>
    <property type="project" value="TreeGrafter"/>
</dbReference>
<dbReference type="InterPro" id="IPR010036">
    <property type="entry name" value="MDP_1_eu_arc"/>
</dbReference>
<dbReference type="PANTHER" id="PTHR17901">
    <property type="entry name" value="MAGNESIUM-DEPENDENT PHOSPHATASE 1 MDP1"/>
    <property type="match status" value="1"/>
</dbReference>
<dbReference type="Proteomes" id="UP000285326">
    <property type="component" value="Unassembled WGS sequence"/>
</dbReference>
<dbReference type="InterPro" id="IPR036412">
    <property type="entry name" value="HAD-like_sf"/>
</dbReference>
<dbReference type="SFLD" id="SFLDG01129">
    <property type="entry name" value="C1.5:_HAD__Beta-PGM__Phosphata"/>
    <property type="match status" value="1"/>
</dbReference>
<name>A0A420IRF6_9PEZI</name>
<sequence length="222" mass="25097">MAWQNIKNGLSIQTLNNYFQISYNMTSSPESLSDGGILPKLIVFDLDYTLWPFWVGIHVVPPLEATSKPDLVHDSSGQDFAFYCDVPVILTAIEDRGLKMAIASRTSAPGVGNQMLNLLHIKNSDGTDRKAITYFKYLEIYPGNKIAHFKNLQKVTGIDYADMLFFDDEDRNYNVESLGVTMHLVECGLSIGEIDDGIKEWRERRNGGGSDRRRIGRPSRRF</sequence>
<dbReference type="SFLD" id="SFLDG01131">
    <property type="entry name" value="C1.5.2:_MDP_Like"/>
    <property type="match status" value="1"/>
</dbReference>
<dbReference type="AlphaFoldDB" id="A0A420IRF6"/>
<dbReference type="SFLD" id="SFLDS00003">
    <property type="entry name" value="Haloacid_Dehalogenase"/>
    <property type="match status" value="1"/>
</dbReference>
<dbReference type="Gene3D" id="3.40.50.1000">
    <property type="entry name" value="HAD superfamily/HAD-like"/>
    <property type="match status" value="1"/>
</dbReference>
<dbReference type="PANTHER" id="PTHR17901:SF14">
    <property type="entry name" value="MAGNESIUM-DEPENDENT PHOSPHATASE 1"/>
    <property type="match status" value="1"/>
</dbReference>
<evidence type="ECO:0000313" key="2">
    <source>
        <dbReference type="Proteomes" id="UP000285326"/>
    </source>
</evidence>
<dbReference type="NCBIfam" id="TIGR01681">
    <property type="entry name" value="HAD-SF-IIIC"/>
    <property type="match status" value="1"/>
</dbReference>
<dbReference type="InterPro" id="IPR010033">
    <property type="entry name" value="HAD_SF_ppase_IIIC"/>
</dbReference>